<accession>A0A1F5G7C2</accession>
<evidence type="ECO:0000256" key="3">
    <source>
        <dbReference type="ARBA" id="ARBA00022989"/>
    </source>
</evidence>
<dbReference type="InterPro" id="IPR035940">
    <property type="entry name" value="CAP_sf"/>
</dbReference>
<dbReference type="SUPFAM" id="SSF55797">
    <property type="entry name" value="PR-1-like"/>
    <property type="match status" value="1"/>
</dbReference>
<comment type="subcellular location">
    <subcellularLocation>
        <location evidence="1">Membrane</location>
        <topology evidence="1">Multi-pass membrane protein</topology>
    </subcellularLocation>
</comment>
<name>A0A1F5G7C2_9BACT</name>
<feature type="transmembrane region" description="Helical" evidence="5">
    <location>
        <begin position="68"/>
        <end position="91"/>
    </location>
</feature>
<evidence type="ECO:0000256" key="1">
    <source>
        <dbReference type="ARBA" id="ARBA00004141"/>
    </source>
</evidence>
<organism evidence="7 8">
    <name type="scientific">Candidatus Curtissbacteria bacterium RIFCSPHIGHO2_01_FULL_40_12</name>
    <dbReference type="NCBI Taxonomy" id="1797710"/>
    <lineage>
        <taxon>Bacteria</taxon>
        <taxon>Candidatus Curtissiibacteriota</taxon>
    </lineage>
</organism>
<evidence type="ECO:0000259" key="6">
    <source>
        <dbReference type="Pfam" id="PF00188"/>
    </source>
</evidence>
<dbReference type="Pfam" id="PF00188">
    <property type="entry name" value="CAP"/>
    <property type="match status" value="1"/>
</dbReference>
<dbReference type="GO" id="GO:0016020">
    <property type="term" value="C:membrane"/>
    <property type="evidence" value="ECO:0007669"/>
    <property type="project" value="UniProtKB-SubCell"/>
</dbReference>
<feature type="domain" description="SCP" evidence="6">
    <location>
        <begin position="201"/>
        <end position="316"/>
    </location>
</feature>
<keyword evidence="4 5" id="KW-0472">Membrane</keyword>
<comment type="caution">
    <text evidence="7">The sequence shown here is derived from an EMBL/GenBank/DDBJ whole genome shotgun (WGS) entry which is preliminary data.</text>
</comment>
<protein>
    <recommendedName>
        <fullName evidence="6">SCP domain-containing protein</fullName>
    </recommendedName>
</protein>
<evidence type="ECO:0000313" key="8">
    <source>
        <dbReference type="Proteomes" id="UP000178577"/>
    </source>
</evidence>
<keyword evidence="3 5" id="KW-1133">Transmembrane helix</keyword>
<reference evidence="7 8" key="1">
    <citation type="journal article" date="2016" name="Nat. Commun.">
        <title>Thousands of microbial genomes shed light on interconnected biogeochemical processes in an aquifer system.</title>
        <authorList>
            <person name="Anantharaman K."/>
            <person name="Brown C.T."/>
            <person name="Hug L.A."/>
            <person name="Sharon I."/>
            <person name="Castelle C.J."/>
            <person name="Probst A.J."/>
            <person name="Thomas B.C."/>
            <person name="Singh A."/>
            <person name="Wilkins M.J."/>
            <person name="Karaoz U."/>
            <person name="Brodie E.L."/>
            <person name="Williams K.H."/>
            <person name="Hubbard S.S."/>
            <person name="Banfield J.F."/>
        </authorList>
    </citation>
    <scope>NUCLEOTIDE SEQUENCE [LARGE SCALE GENOMIC DNA]</scope>
</reference>
<dbReference type="PANTHER" id="PTHR31157">
    <property type="entry name" value="SCP DOMAIN-CONTAINING PROTEIN"/>
    <property type="match status" value="1"/>
</dbReference>
<feature type="transmembrane region" description="Helical" evidence="5">
    <location>
        <begin position="103"/>
        <end position="124"/>
    </location>
</feature>
<dbReference type="PANTHER" id="PTHR31157:SF1">
    <property type="entry name" value="SCP DOMAIN-CONTAINING PROTEIN"/>
    <property type="match status" value="1"/>
</dbReference>
<evidence type="ECO:0000313" key="7">
    <source>
        <dbReference type="EMBL" id="OGD87757.1"/>
    </source>
</evidence>
<dbReference type="InterPro" id="IPR003825">
    <property type="entry name" value="Colicin-V_CvpA"/>
</dbReference>
<dbReference type="Pfam" id="PF02674">
    <property type="entry name" value="Colicin_V"/>
    <property type="match status" value="1"/>
</dbReference>
<dbReference type="Gene3D" id="3.40.33.10">
    <property type="entry name" value="CAP"/>
    <property type="match status" value="1"/>
</dbReference>
<dbReference type="InterPro" id="IPR014044">
    <property type="entry name" value="CAP_dom"/>
</dbReference>
<dbReference type="CDD" id="cd05379">
    <property type="entry name" value="CAP_bacterial"/>
    <property type="match status" value="1"/>
</dbReference>
<evidence type="ECO:0000256" key="2">
    <source>
        <dbReference type="ARBA" id="ARBA00022692"/>
    </source>
</evidence>
<proteinExistence type="predicted"/>
<evidence type="ECO:0000256" key="4">
    <source>
        <dbReference type="ARBA" id="ARBA00023136"/>
    </source>
</evidence>
<dbReference type="AlphaFoldDB" id="A0A1F5G7C2"/>
<dbReference type="Proteomes" id="UP000178577">
    <property type="component" value="Unassembled WGS sequence"/>
</dbReference>
<sequence length="318" mass="35551">MNWVDLIIILIAIIFALEGQRRGFFVQIADLVGFLFSLILALTFYPQAAQFIIKIFNLPKIAANPVGFLLVWLITETLFFSVFGGLISKFIARFSTSKVNRLFGFIPSTVNTLLFMSFVLLFAVSLPIRPDIKKDVFDSKIGSFLVDKATVLERPFNSIFGPIAKQGLTFLTIRPDEKGSIPLEFTQKELTVDYQSEKAMLEFVNKERVNRGIAPLVWNEGLANVGRAHSKDMFERGYFSHYSPEGRDVGDRLEEAGIDYSFAGENLALAPNVDRANTGLINSEGHRRNILDPAFKKLGIGAIDGGIYGKMFTQVFTN</sequence>
<dbReference type="EMBL" id="MFAY01000054">
    <property type="protein sequence ID" value="OGD87757.1"/>
    <property type="molecule type" value="Genomic_DNA"/>
</dbReference>
<feature type="transmembrane region" description="Helical" evidence="5">
    <location>
        <begin position="31"/>
        <end position="56"/>
    </location>
</feature>
<keyword evidence="2 5" id="KW-0812">Transmembrane</keyword>
<gene>
    <name evidence="7" type="ORF">A2693_03460</name>
</gene>
<evidence type="ECO:0000256" key="5">
    <source>
        <dbReference type="SAM" id="Phobius"/>
    </source>
</evidence>
<dbReference type="GO" id="GO:0009403">
    <property type="term" value="P:toxin biosynthetic process"/>
    <property type="evidence" value="ECO:0007669"/>
    <property type="project" value="InterPro"/>
</dbReference>